<gene>
    <name evidence="3" type="ORF">C5613_23095</name>
</gene>
<keyword evidence="1" id="KW-0812">Transmembrane</keyword>
<keyword evidence="1" id="KW-1133">Transmembrane helix</keyword>
<evidence type="ECO:0000259" key="2">
    <source>
        <dbReference type="Pfam" id="PF02470"/>
    </source>
</evidence>
<dbReference type="Proteomes" id="UP000239290">
    <property type="component" value="Unassembled WGS sequence"/>
</dbReference>
<organism evidence="3 4">
    <name type="scientific">Rhodococcus opacus</name>
    <name type="common">Nocardia opaca</name>
    <dbReference type="NCBI Taxonomy" id="37919"/>
    <lineage>
        <taxon>Bacteria</taxon>
        <taxon>Bacillati</taxon>
        <taxon>Actinomycetota</taxon>
        <taxon>Actinomycetes</taxon>
        <taxon>Mycobacteriales</taxon>
        <taxon>Nocardiaceae</taxon>
        <taxon>Rhodococcus</taxon>
    </lineage>
</organism>
<comment type="caution">
    <text evidence="3">The sequence shown here is derived from an EMBL/GenBank/DDBJ whole genome shotgun (WGS) entry which is preliminary data.</text>
</comment>
<evidence type="ECO:0000313" key="3">
    <source>
        <dbReference type="EMBL" id="PQP22634.1"/>
    </source>
</evidence>
<dbReference type="EMBL" id="PUIO01000030">
    <property type="protein sequence ID" value="PQP22634.1"/>
    <property type="molecule type" value="Genomic_DNA"/>
</dbReference>
<name>A0A2S8J6G2_RHOOP</name>
<dbReference type="InterPro" id="IPR003399">
    <property type="entry name" value="Mce/MlaD"/>
</dbReference>
<sequence length="354" mass="37943">MRGSDEHQTRMVNTAACLTIVLVAIVLVTAIWIRPLLTKPDGLRLTVETLQVGPGVAEGTRVILRGAEVGEVTSVEKTDQDMVRIQLSLKPDEVEGLTDSMDLDFRPLNYFGVAAVNLVAKEGGNNLVSGTELQRTTVGDYTMSTLLEQGSHTIDGTLTTSMITTLNKVIRYSDGMTPLIQTGIVLADEVAKTQQEIPSALLSRVNDILEVMPAFSDQTIQAFYILFDTKFNKRPDGSFGVNDPMMDRGAEGLDLAAKKLFGSAGILLASHATELTPLTEIARAFATALPNLLDNGTALGKLASLIDRYNNVFTTNGDKKVLNLRVALDDLPSLAAPLSAMAGATAAQQGEIPR</sequence>
<evidence type="ECO:0000256" key="1">
    <source>
        <dbReference type="SAM" id="Phobius"/>
    </source>
</evidence>
<accession>A0A2S8J6G2</accession>
<proteinExistence type="predicted"/>
<reference evidence="4" key="1">
    <citation type="submission" date="2018-02" db="EMBL/GenBank/DDBJ databases">
        <title>Draft genome sequencing of Rhodococcus opacus KU647198.</title>
        <authorList>
            <person name="Zheng B.-X."/>
        </authorList>
    </citation>
    <scope>NUCLEOTIDE SEQUENCE [LARGE SCALE GENOMIC DNA]</scope>
    <source>
        <strain evidence="4">04-OD7</strain>
    </source>
</reference>
<dbReference type="AlphaFoldDB" id="A0A2S8J6G2"/>
<feature type="transmembrane region" description="Helical" evidence="1">
    <location>
        <begin position="12"/>
        <end position="33"/>
    </location>
</feature>
<feature type="domain" description="Mce/MlaD" evidence="2">
    <location>
        <begin position="43"/>
        <end position="119"/>
    </location>
</feature>
<protein>
    <submittedName>
        <fullName evidence="3">Mce family protein</fullName>
    </submittedName>
</protein>
<dbReference type="Pfam" id="PF02470">
    <property type="entry name" value="MlaD"/>
    <property type="match status" value="1"/>
</dbReference>
<keyword evidence="1" id="KW-0472">Membrane</keyword>
<evidence type="ECO:0000313" key="4">
    <source>
        <dbReference type="Proteomes" id="UP000239290"/>
    </source>
</evidence>